<dbReference type="EMBL" id="ACIJ02000005">
    <property type="protein sequence ID" value="EEX72762.1"/>
    <property type="molecule type" value="Genomic_DNA"/>
</dbReference>
<dbReference type="Pfam" id="PF05649">
    <property type="entry name" value="Peptidase_M13_N"/>
    <property type="match status" value="1"/>
</dbReference>
<dbReference type="PANTHER" id="PTHR11733:SF167">
    <property type="entry name" value="FI17812P1-RELATED"/>
    <property type="match status" value="1"/>
</dbReference>
<dbReference type="InterPro" id="IPR008753">
    <property type="entry name" value="Peptidase_M13_N"/>
</dbReference>
<comment type="similarity">
    <text evidence="2">Belongs to the peptidase M13 family.</text>
</comment>
<keyword evidence="12" id="KW-1185">Reference proteome</keyword>
<feature type="chain" id="PRO_5002998251" evidence="8">
    <location>
        <begin position="22"/>
        <end position="677"/>
    </location>
</feature>
<feature type="domain" description="Peptidase M13 N-terminal" evidence="10">
    <location>
        <begin position="39"/>
        <end position="419"/>
    </location>
</feature>
<dbReference type="Pfam" id="PF01431">
    <property type="entry name" value="Peptidase_M13"/>
    <property type="match status" value="1"/>
</dbReference>
<dbReference type="PRINTS" id="PR00786">
    <property type="entry name" value="NEPRILYSIN"/>
</dbReference>
<evidence type="ECO:0000256" key="8">
    <source>
        <dbReference type="SAM" id="SignalP"/>
    </source>
</evidence>
<reference evidence="11" key="1">
    <citation type="submission" date="2009-09" db="EMBL/GenBank/DDBJ databases">
        <authorList>
            <person name="Weinstock G."/>
            <person name="Sodergren E."/>
            <person name="Clifton S."/>
            <person name="Fulton L."/>
            <person name="Fulton B."/>
            <person name="Courtney L."/>
            <person name="Fronick C."/>
            <person name="Harrison M."/>
            <person name="Strong C."/>
            <person name="Farmer C."/>
            <person name="Delahaunty K."/>
            <person name="Markovic C."/>
            <person name="Hall O."/>
            <person name="Minx P."/>
            <person name="Tomlinson C."/>
            <person name="Mitreva M."/>
            <person name="Nelson J."/>
            <person name="Hou S."/>
            <person name="Wollam A."/>
            <person name="Pepin K.H."/>
            <person name="Johnson M."/>
            <person name="Bhonagiri V."/>
            <person name="Nash W.E."/>
            <person name="Warren W."/>
            <person name="Chinwalla A."/>
            <person name="Mardis E.R."/>
            <person name="Wilson R.K."/>
        </authorList>
    </citation>
    <scope>NUCLEOTIDE SEQUENCE [LARGE SCALE GENOMIC DNA]</scope>
    <source>
        <strain evidence="11">ATCC 51259</strain>
    </source>
</reference>
<evidence type="ECO:0000313" key="11">
    <source>
        <dbReference type="EMBL" id="EEX72762.1"/>
    </source>
</evidence>
<comment type="cofactor">
    <cofactor evidence="1">
        <name>Zn(2+)</name>
        <dbReference type="ChEBI" id="CHEBI:29105"/>
    </cofactor>
</comment>
<keyword evidence="3" id="KW-0645">Protease</keyword>
<dbReference type="AlphaFoldDB" id="C9LDK8"/>
<feature type="signal peptide" evidence="8">
    <location>
        <begin position="1"/>
        <end position="21"/>
    </location>
</feature>
<keyword evidence="4" id="KW-0479">Metal-binding</keyword>
<evidence type="ECO:0000256" key="4">
    <source>
        <dbReference type="ARBA" id="ARBA00022723"/>
    </source>
</evidence>
<dbReference type="HOGENOM" id="CLU_006187_7_2_10"/>
<dbReference type="InterPro" id="IPR000718">
    <property type="entry name" value="Peptidase_M13"/>
</dbReference>
<dbReference type="InterPro" id="IPR018497">
    <property type="entry name" value="Peptidase_M13_C"/>
</dbReference>
<dbReference type="InterPro" id="IPR042089">
    <property type="entry name" value="Peptidase_M13_dom_2"/>
</dbReference>
<evidence type="ECO:0000256" key="1">
    <source>
        <dbReference type="ARBA" id="ARBA00001947"/>
    </source>
</evidence>
<evidence type="ECO:0000259" key="9">
    <source>
        <dbReference type="Pfam" id="PF01431"/>
    </source>
</evidence>
<dbReference type="GO" id="GO:0004222">
    <property type="term" value="F:metalloendopeptidase activity"/>
    <property type="evidence" value="ECO:0007669"/>
    <property type="project" value="InterPro"/>
</dbReference>
<dbReference type="PANTHER" id="PTHR11733">
    <property type="entry name" value="ZINC METALLOPROTEASE FAMILY M13 NEPRILYSIN-RELATED"/>
    <property type="match status" value="1"/>
</dbReference>
<evidence type="ECO:0000259" key="10">
    <source>
        <dbReference type="Pfam" id="PF05649"/>
    </source>
</evidence>
<dbReference type="GO" id="GO:0016485">
    <property type="term" value="P:protein processing"/>
    <property type="evidence" value="ECO:0007669"/>
    <property type="project" value="TreeGrafter"/>
</dbReference>
<comment type="caution">
    <text evidence="11">The sequence shown here is derived from an EMBL/GenBank/DDBJ whole genome shotgun (WGS) entry which is preliminary data.</text>
</comment>
<evidence type="ECO:0000313" key="12">
    <source>
        <dbReference type="Proteomes" id="UP000003460"/>
    </source>
</evidence>
<dbReference type="eggNOG" id="COG3590">
    <property type="taxonomic scope" value="Bacteria"/>
</dbReference>
<dbReference type="Proteomes" id="UP000003460">
    <property type="component" value="Unassembled WGS sequence"/>
</dbReference>
<evidence type="ECO:0000256" key="7">
    <source>
        <dbReference type="ARBA" id="ARBA00023049"/>
    </source>
</evidence>
<dbReference type="GO" id="GO:0046872">
    <property type="term" value="F:metal ion binding"/>
    <property type="evidence" value="ECO:0007669"/>
    <property type="project" value="UniProtKB-KW"/>
</dbReference>
<evidence type="ECO:0000256" key="5">
    <source>
        <dbReference type="ARBA" id="ARBA00022801"/>
    </source>
</evidence>
<sequence length="677" mass="76719">MTMRIKTMLPMFSLMAASAFGQQTISGISKQNMDLSAKPGKDFYEYSAGGWMKAHPLTPEYTRFGQFDQLHENNQAQVRELIEDLAKHPQAKGTLGQKIGSLYNLAMDSVRRNREGIAPLRPVLAKVRDIKNKKDYQLVVAQLDRKGAAAMMFDFGISADIRNAAMNLVNISQGGISLGERDYYLNDDSTTVKVRNAYKAYIKKLFTMVGDDQSTAEKKMQAVMAIETQIAKASYSATQLRDVEGNYHKMSYAQLLKDFPGIDWEATRTALGFPAFQDVTVNQIEPLHEVEKILNDYTLDDLKAYAEFKVIDAAANALDDNFRAASFDFYSKTMSGAQQDRPRWKRAVGVVNGVLGMAVGKMYVEKYFPEAAKKRMLELVRNLQVALGERIKALKWMSPATKEQAIDKLNNFYVKVGYPDTWRDYSALQIDESLSFYENLSRASEFNTDDVIRRKANKPTDKTEWLMTPQTINAYYNPTTNEICFPAAILQPPFFNIEADDATNYGAIGVVIGHEMTHGFDDQGAQFDKTGNLRNWWTEADKKNFEKRTKVMEDFFNKIEVLPGMMANGKLTLGENIADNGGLNVAYQALQNTMKTKKGETLEGFTPEQRFFLSFGLIWAQNIRPEQLRMLNKMDPHAPARWRVNAALPQIDAWYKAFNITSKDPLFVPKAKRVDVW</sequence>
<dbReference type="Gene3D" id="1.10.1380.10">
    <property type="entry name" value="Neutral endopeptidase , domain2"/>
    <property type="match status" value="1"/>
</dbReference>
<dbReference type="SUPFAM" id="SSF55486">
    <property type="entry name" value="Metalloproteases ('zincins'), catalytic domain"/>
    <property type="match status" value="1"/>
</dbReference>
<protein>
    <submittedName>
        <fullName evidence="11">Peptidase family M13</fullName>
        <ecNumber evidence="11">3.4.24.-</ecNumber>
    </submittedName>
</protein>
<organism evidence="11 12">
    <name type="scientific">Alloprevotella tannerae ATCC 51259</name>
    <dbReference type="NCBI Taxonomy" id="626522"/>
    <lineage>
        <taxon>Bacteria</taxon>
        <taxon>Pseudomonadati</taxon>
        <taxon>Bacteroidota</taxon>
        <taxon>Bacteroidia</taxon>
        <taxon>Bacteroidales</taxon>
        <taxon>Prevotellaceae</taxon>
        <taxon>Alloprevotella</taxon>
    </lineage>
</organism>
<keyword evidence="7" id="KW-0482">Metalloprotease</keyword>
<evidence type="ECO:0000256" key="2">
    <source>
        <dbReference type="ARBA" id="ARBA00007357"/>
    </source>
</evidence>
<dbReference type="PROSITE" id="PS51885">
    <property type="entry name" value="NEPRILYSIN"/>
    <property type="match status" value="1"/>
</dbReference>
<dbReference type="Gene3D" id="3.40.390.10">
    <property type="entry name" value="Collagenase (Catalytic Domain)"/>
    <property type="match status" value="1"/>
</dbReference>
<keyword evidence="8" id="KW-0732">Signal</keyword>
<keyword evidence="6" id="KW-0862">Zinc</keyword>
<evidence type="ECO:0000256" key="6">
    <source>
        <dbReference type="ARBA" id="ARBA00022833"/>
    </source>
</evidence>
<keyword evidence="5 11" id="KW-0378">Hydrolase</keyword>
<gene>
    <name evidence="11" type="ORF">GCWU000325_00279</name>
</gene>
<name>C9LDK8_9BACT</name>
<accession>C9LDK8</accession>
<dbReference type="EC" id="3.4.24.-" evidence="11"/>
<feature type="domain" description="Peptidase M13 C-terminal" evidence="9">
    <location>
        <begin position="473"/>
        <end position="674"/>
    </location>
</feature>
<evidence type="ECO:0000256" key="3">
    <source>
        <dbReference type="ARBA" id="ARBA00022670"/>
    </source>
</evidence>
<dbReference type="InterPro" id="IPR024079">
    <property type="entry name" value="MetalloPept_cat_dom_sf"/>
</dbReference>
<dbReference type="STRING" id="626522.GCWU000325_00279"/>
<dbReference type="CDD" id="cd08662">
    <property type="entry name" value="M13"/>
    <property type="match status" value="1"/>
</dbReference>
<dbReference type="GO" id="GO:0005886">
    <property type="term" value="C:plasma membrane"/>
    <property type="evidence" value="ECO:0007669"/>
    <property type="project" value="TreeGrafter"/>
</dbReference>
<proteinExistence type="inferred from homology"/>